<sequence>MRTSLFILLVAGAFASPNMRNVLSQQKAKQLAEVSNAGKGDLWNDCDMDLGQVPEPELHDCECKLHDLPGLGAGTNTGYHAEALAAQGSLLTTVPDTQYSQICQSNCCSCEQEAHTSQEKEGKNRTFVISGSISVFETLRLQSCGNSREKSQGQSQKETVCQTNNYSPNLAAPNQCLDVSVKPVQGVCSTNGIKAVGTAL</sequence>
<proteinExistence type="predicted"/>
<feature type="chain" id="PRO_5012723334" evidence="1">
    <location>
        <begin position="16"/>
        <end position="200"/>
    </location>
</feature>
<protein>
    <submittedName>
        <fullName evidence="2">Uncharacterized protein</fullName>
    </submittedName>
</protein>
<evidence type="ECO:0000313" key="2">
    <source>
        <dbReference type="EMBL" id="CDW74208.1"/>
    </source>
</evidence>
<accession>A0A078A098</accession>
<name>A0A078A098_STYLE</name>
<keyword evidence="3" id="KW-1185">Reference proteome</keyword>
<dbReference type="Proteomes" id="UP000039865">
    <property type="component" value="Unassembled WGS sequence"/>
</dbReference>
<keyword evidence="1" id="KW-0732">Signal</keyword>
<evidence type="ECO:0000313" key="3">
    <source>
        <dbReference type="Proteomes" id="UP000039865"/>
    </source>
</evidence>
<organism evidence="2 3">
    <name type="scientific">Stylonychia lemnae</name>
    <name type="common">Ciliate</name>
    <dbReference type="NCBI Taxonomy" id="5949"/>
    <lineage>
        <taxon>Eukaryota</taxon>
        <taxon>Sar</taxon>
        <taxon>Alveolata</taxon>
        <taxon>Ciliophora</taxon>
        <taxon>Intramacronucleata</taxon>
        <taxon>Spirotrichea</taxon>
        <taxon>Stichotrichia</taxon>
        <taxon>Sporadotrichida</taxon>
        <taxon>Oxytrichidae</taxon>
        <taxon>Stylonychinae</taxon>
        <taxon>Stylonychia</taxon>
    </lineage>
</organism>
<feature type="signal peptide" evidence="1">
    <location>
        <begin position="1"/>
        <end position="15"/>
    </location>
</feature>
<dbReference type="InParanoid" id="A0A078A098"/>
<gene>
    <name evidence="2" type="primary">Contig14597.g15550</name>
    <name evidence="2" type="ORF">STYLEM_3202</name>
</gene>
<dbReference type="EMBL" id="CCKQ01003100">
    <property type="protein sequence ID" value="CDW74208.1"/>
    <property type="molecule type" value="Genomic_DNA"/>
</dbReference>
<dbReference type="AlphaFoldDB" id="A0A078A098"/>
<reference evidence="2 3" key="1">
    <citation type="submission" date="2014-06" db="EMBL/GenBank/DDBJ databases">
        <authorList>
            <person name="Swart Estienne"/>
        </authorList>
    </citation>
    <scope>NUCLEOTIDE SEQUENCE [LARGE SCALE GENOMIC DNA]</scope>
    <source>
        <strain evidence="2 3">130c</strain>
    </source>
</reference>
<dbReference type="OrthoDB" id="323271at2759"/>
<evidence type="ECO:0000256" key="1">
    <source>
        <dbReference type="SAM" id="SignalP"/>
    </source>
</evidence>